<dbReference type="EMBL" id="CP033898">
    <property type="protein sequence ID" value="AZA09324.1"/>
    <property type="molecule type" value="Genomic_DNA"/>
</dbReference>
<organism evidence="1 2">
    <name type="scientific">Corynebacterium pseudopelargi</name>
    <dbReference type="NCBI Taxonomy" id="2080757"/>
    <lineage>
        <taxon>Bacteria</taxon>
        <taxon>Bacillati</taxon>
        <taxon>Actinomycetota</taxon>
        <taxon>Actinomycetes</taxon>
        <taxon>Mycobacteriales</taxon>
        <taxon>Corynebacteriaceae</taxon>
        <taxon>Corynebacterium</taxon>
    </lineage>
</organism>
<keyword evidence="2" id="KW-1185">Reference proteome</keyword>
<dbReference type="Proteomes" id="UP000271426">
    <property type="component" value="Chromosome"/>
</dbReference>
<sequence length="221" mass="25015">MAYRVHSKQWKTERDALEVEGKRRCTGCKRVRALTQFHNDKHGYHGIHSRCKACVKARQQVWRSGDASLRSKVKYARDHAKQRGKPVEAFTAPELLEHWRQQGLEPGRCAYTGAVIEQLTGRTQEALQLDHVTPLSDPETPGTTLGNLVPTSRGFNEFKNSRHFVVAVAEWHKQNRSNNQPPEALLNYSHSTWSDTPYRGEPVEAVLSGLTSGNEGEDYPD</sequence>
<reference evidence="1 2" key="1">
    <citation type="submission" date="2018-11" db="EMBL/GenBank/DDBJ databases">
        <authorList>
            <person name="Kleinhagauer T."/>
            <person name="Glaeser S.P."/>
            <person name="Spergser J."/>
            <person name="Ruckert C."/>
            <person name="Kaempfer P."/>
            <person name="Busse H.-J."/>
        </authorList>
    </citation>
    <scope>NUCLEOTIDE SEQUENCE [LARGE SCALE GENOMIC DNA]</scope>
    <source>
        <strain evidence="1 2">812CH</strain>
    </source>
</reference>
<evidence type="ECO:0008006" key="3">
    <source>
        <dbReference type="Google" id="ProtNLM"/>
    </source>
</evidence>
<name>A0A3G6IZC6_9CORY</name>
<proteinExistence type="predicted"/>
<gene>
    <name evidence="1" type="ORF">CPPEL_06030</name>
</gene>
<dbReference type="AlphaFoldDB" id="A0A3G6IZC6"/>
<dbReference type="Gene3D" id="1.10.30.50">
    <property type="match status" value="1"/>
</dbReference>
<dbReference type="KEGG" id="cpso:CPPEL_06030"/>
<evidence type="ECO:0000313" key="1">
    <source>
        <dbReference type="EMBL" id="AZA09324.1"/>
    </source>
</evidence>
<evidence type="ECO:0000313" key="2">
    <source>
        <dbReference type="Proteomes" id="UP000271426"/>
    </source>
</evidence>
<accession>A0A3G6IZC6</accession>
<protein>
    <recommendedName>
        <fullName evidence="3">HNH endonuclease</fullName>
    </recommendedName>
</protein>